<evidence type="ECO:0000256" key="1">
    <source>
        <dbReference type="SAM" id="Phobius"/>
    </source>
</evidence>
<comment type="caution">
    <text evidence="2">The sequence shown here is derived from an EMBL/GenBank/DDBJ whole genome shotgun (WGS) entry which is preliminary data.</text>
</comment>
<organism evidence="2 3">
    <name type="scientific">Isoptericola sediminis</name>
    <dbReference type="NCBI Taxonomy" id="2733572"/>
    <lineage>
        <taxon>Bacteria</taxon>
        <taxon>Bacillati</taxon>
        <taxon>Actinomycetota</taxon>
        <taxon>Actinomycetes</taxon>
        <taxon>Micrococcales</taxon>
        <taxon>Promicromonosporaceae</taxon>
        <taxon>Isoptericola</taxon>
    </lineage>
</organism>
<evidence type="ECO:0000313" key="2">
    <source>
        <dbReference type="EMBL" id="NNU26114.1"/>
    </source>
</evidence>
<dbReference type="EMBL" id="JABFAJ010000003">
    <property type="protein sequence ID" value="NNU26114.1"/>
    <property type="molecule type" value="Genomic_DNA"/>
</dbReference>
<proteinExistence type="predicted"/>
<accession>A0A849JU61</accession>
<keyword evidence="1" id="KW-0812">Transmembrane</keyword>
<evidence type="ECO:0000313" key="3">
    <source>
        <dbReference type="Proteomes" id="UP000557204"/>
    </source>
</evidence>
<keyword evidence="1" id="KW-1133">Transmembrane helix</keyword>
<dbReference type="AlphaFoldDB" id="A0A849JU61"/>
<keyword evidence="3" id="KW-1185">Reference proteome</keyword>
<dbReference type="Proteomes" id="UP000557204">
    <property type="component" value="Unassembled WGS sequence"/>
</dbReference>
<protein>
    <submittedName>
        <fullName evidence="2">Uncharacterized protein</fullName>
    </submittedName>
</protein>
<sequence length="120" mass="12893">MRSDDRGTRSPRTYRAVAEDSPLGLVLRLLCRPSKGQFEMAFGARPRSDQRVGMLRKAHFAAGAGLVGGTIIGVLVAFHRGRRFPGPAWTEAHSQIASLAVGAAVAICLITAVPIWTLVR</sequence>
<keyword evidence="1" id="KW-0472">Membrane</keyword>
<gene>
    <name evidence="2" type="ORF">HLI28_00950</name>
</gene>
<feature type="transmembrane region" description="Helical" evidence="1">
    <location>
        <begin position="60"/>
        <end position="79"/>
    </location>
</feature>
<dbReference type="RefSeq" id="WP_171245627.1">
    <property type="nucleotide sequence ID" value="NZ_JABFAJ010000003.1"/>
</dbReference>
<name>A0A849JU61_9MICO</name>
<feature type="transmembrane region" description="Helical" evidence="1">
    <location>
        <begin position="99"/>
        <end position="119"/>
    </location>
</feature>
<reference evidence="2 3" key="1">
    <citation type="submission" date="2020-05" db="EMBL/GenBank/DDBJ databases">
        <title>Genome sequence of Isoptericola sp. JC619 isolated from Chilika lagoon, India.</title>
        <authorList>
            <person name="Kumar D."/>
            <person name="Appam K."/>
            <person name="Gandham S."/>
            <person name="Uppada J."/>
            <person name="Sasikala C."/>
            <person name="Venkata Ramana C."/>
        </authorList>
    </citation>
    <scope>NUCLEOTIDE SEQUENCE [LARGE SCALE GENOMIC DNA]</scope>
    <source>
        <strain evidence="2 3">JC619</strain>
    </source>
</reference>